<sequence length="375" mass="41824">MPVDNYGVWKCHPVDYKLEQRNHGPKSPQLSLYFTDQVTDCKQHGTGVATDHEGHGRYRACINITSGDLDDSRLVYWVNHNIDQNPIIDEISRLSYGFHSAEDRKDSLGLDYIRHSLFNTTYGRLLPHDIPGQFNDIIDILQPNIEQAIREKAELYLFGSRCEKRNGMHNIHMNQGNGRKFRADDGVYRDGGLIFHFTCPNPGSEDVRDEWLGVFLAFASQAVHTSDETGHAISGVGWSDILRPDIIEDGVVIQEAFVKSDSESDSAMDKGSTPRPKLGKRRKSLTVTLSNRTDRAVRLGDWRIRSSSGCVHTLPRGAALRPRVDQMFELADCPLLPTGDTILLLNEHGLKVDGVSYNSAQGGMKGKGGAIVFAH</sequence>
<evidence type="ECO:0000313" key="2">
    <source>
        <dbReference type="EMBL" id="RDW68981.1"/>
    </source>
</evidence>
<dbReference type="InterPro" id="IPR036415">
    <property type="entry name" value="Lamin_tail_dom_sf"/>
</dbReference>
<evidence type="ECO:0000313" key="3">
    <source>
        <dbReference type="Proteomes" id="UP000256690"/>
    </source>
</evidence>
<dbReference type="EMBL" id="PVWQ01000011">
    <property type="protein sequence ID" value="RDW68981.1"/>
    <property type="molecule type" value="Genomic_DNA"/>
</dbReference>
<dbReference type="RefSeq" id="XP_026600770.1">
    <property type="nucleotide sequence ID" value="XM_026750757.1"/>
</dbReference>
<name>A0A3D8R4X2_9EURO</name>
<organism evidence="2 3">
    <name type="scientific">Aspergillus mulundensis</name>
    <dbReference type="NCBI Taxonomy" id="1810919"/>
    <lineage>
        <taxon>Eukaryota</taxon>
        <taxon>Fungi</taxon>
        <taxon>Dikarya</taxon>
        <taxon>Ascomycota</taxon>
        <taxon>Pezizomycotina</taxon>
        <taxon>Eurotiomycetes</taxon>
        <taxon>Eurotiomycetidae</taxon>
        <taxon>Eurotiales</taxon>
        <taxon>Aspergillaceae</taxon>
        <taxon>Aspergillus</taxon>
        <taxon>Aspergillus subgen. Nidulantes</taxon>
    </lineage>
</organism>
<proteinExistence type="predicted"/>
<dbReference type="STRING" id="1810919.A0A3D8R4X2"/>
<evidence type="ECO:0000256" key="1">
    <source>
        <dbReference type="SAM" id="MobiDB-lite"/>
    </source>
</evidence>
<protein>
    <recommendedName>
        <fullName evidence="4">LTD domain-containing protein</fullName>
    </recommendedName>
</protein>
<dbReference type="GeneID" id="38119111"/>
<keyword evidence="3" id="KW-1185">Reference proteome</keyword>
<gene>
    <name evidence="2" type="ORF">DSM5745_08741</name>
</gene>
<dbReference type="OrthoDB" id="2580841at2759"/>
<evidence type="ECO:0008006" key="4">
    <source>
        <dbReference type="Google" id="ProtNLM"/>
    </source>
</evidence>
<feature type="region of interest" description="Disordered" evidence="1">
    <location>
        <begin position="263"/>
        <end position="282"/>
    </location>
</feature>
<dbReference type="SUPFAM" id="SSF74853">
    <property type="entry name" value="Lamin A/C globular tail domain"/>
    <property type="match status" value="1"/>
</dbReference>
<comment type="caution">
    <text evidence="2">The sequence shown here is derived from an EMBL/GenBank/DDBJ whole genome shotgun (WGS) entry which is preliminary data.</text>
</comment>
<reference evidence="2 3" key="1">
    <citation type="journal article" date="2018" name="IMA Fungus">
        <title>IMA Genome-F 9: Draft genome sequence of Annulohypoxylon stygium, Aspergillus mulundensis, Berkeleyomyces basicola (syn. Thielaviopsis basicola), Ceratocystis smalleyi, two Cercospora beticola strains, Coleophoma cylindrospora, Fusarium fracticaudum, Phialophora cf. hyalina, and Morchella septimelata.</title>
        <authorList>
            <person name="Wingfield B.D."/>
            <person name="Bills G.F."/>
            <person name="Dong Y."/>
            <person name="Huang W."/>
            <person name="Nel W.J."/>
            <person name="Swalarsk-Parry B.S."/>
            <person name="Vaghefi N."/>
            <person name="Wilken P.M."/>
            <person name="An Z."/>
            <person name="de Beer Z.W."/>
            <person name="De Vos L."/>
            <person name="Chen L."/>
            <person name="Duong T.A."/>
            <person name="Gao Y."/>
            <person name="Hammerbacher A."/>
            <person name="Kikkert J.R."/>
            <person name="Li Y."/>
            <person name="Li H."/>
            <person name="Li K."/>
            <person name="Li Q."/>
            <person name="Liu X."/>
            <person name="Ma X."/>
            <person name="Naidoo K."/>
            <person name="Pethybridge S.J."/>
            <person name="Sun J."/>
            <person name="Steenkamp E.T."/>
            <person name="van der Nest M.A."/>
            <person name="van Wyk S."/>
            <person name="Wingfield M.J."/>
            <person name="Xiong C."/>
            <person name="Yue Q."/>
            <person name="Zhang X."/>
        </authorList>
    </citation>
    <scope>NUCLEOTIDE SEQUENCE [LARGE SCALE GENOMIC DNA]</scope>
    <source>
        <strain evidence="2 3">DSM 5745</strain>
    </source>
</reference>
<dbReference type="Proteomes" id="UP000256690">
    <property type="component" value="Unassembled WGS sequence"/>
</dbReference>
<dbReference type="Pfam" id="PF10042">
    <property type="entry name" value="DUF2278"/>
    <property type="match status" value="1"/>
</dbReference>
<dbReference type="AlphaFoldDB" id="A0A3D8R4X2"/>
<dbReference type="InterPro" id="IPR019268">
    <property type="entry name" value="DUF2278"/>
</dbReference>
<accession>A0A3D8R4X2</accession>